<name>A0A8B8ZLL5_PHODC</name>
<sequence>MSDQIATLSTGELACSYAAVLLHDDGIPITMIGTLVKAANSKIDSYWAPLFAKLLEKRSVNDLILSVGFDLNSILIGGYQIVWGCIGTRPYDT</sequence>
<dbReference type="Gene3D" id="1.10.10.1410">
    <property type="match status" value="1"/>
</dbReference>
<dbReference type="InterPro" id="IPR038716">
    <property type="entry name" value="P1/P2_N_sf"/>
</dbReference>
<dbReference type="CDD" id="cd05831">
    <property type="entry name" value="Ribosomal_P1"/>
    <property type="match status" value="1"/>
</dbReference>
<protein>
    <submittedName>
        <fullName evidence="6">60S acidic ribosomal protein P1-like</fullName>
    </submittedName>
</protein>
<proteinExistence type="inferred from homology"/>
<dbReference type="PANTHER" id="PTHR45696:SF10">
    <property type="entry name" value="LARGE RIBOSOMAL SUBUNIT PROTEIN P1"/>
    <property type="match status" value="1"/>
</dbReference>
<dbReference type="RefSeq" id="XP_038975096.1">
    <property type="nucleotide sequence ID" value="XM_039119168.1"/>
</dbReference>
<keyword evidence="3" id="KW-0689">Ribosomal protein</keyword>
<gene>
    <name evidence="6" type="primary">LOC108511670</name>
</gene>
<evidence type="ECO:0000256" key="2">
    <source>
        <dbReference type="ARBA" id="ARBA00011266"/>
    </source>
</evidence>
<comment type="similarity">
    <text evidence="1">Belongs to the eukaryotic ribosomal protein P1/P2 family.</text>
</comment>
<dbReference type="GO" id="GO:0002181">
    <property type="term" value="P:cytoplasmic translation"/>
    <property type="evidence" value="ECO:0007669"/>
    <property type="project" value="TreeGrafter"/>
</dbReference>
<comment type="subunit">
    <text evidence="2">P1 and P2 exist as dimers at the large ribosomal subunit.</text>
</comment>
<dbReference type="GO" id="GO:0030295">
    <property type="term" value="F:protein kinase activator activity"/>
    <property type="evidence" value="ECO:0007669"/>
    <property type="project" value="TreeGrafter"/>
</dbReference>
<dbReference type="GO" id="GO:0022625">
    <property type="term" value="C:cytosolic large ribosomal subunit"/>
    <property type="evidence" value="ECO:0007669"/>
    <property type="project" value="TreeGrafter"/>
</dbReference>
<dbReference type="GO" id="GO:0003735">
    <property type="term" value="F:structural constituent of ribosome"/>
    <property type="evidence" value="ECO:0007669"/>
    <property type="project" value="TreeGrafter"/>
</dbReference>
<evidence type="ECO:0000256" key="4">
    <source>
        <dbReference type="ARBA" id="ARBA00023274"/>
    </source>
</evidence>
<dbReference type="FunFam" id="1.10.10.1410:FF:000001">
    <property type="entry name" value="60S acidic ribosomal protein P1"/>
    <property type="match status" value="1"/>
</dbReference>
<dbReference type="OrthoDB" id="2194681at2759"/>
<evidence type="ECO:0000313" key="6">
    <source>
        <dbReference type="RefSeq" id="XP_038975096.1"/>
    </source>
</evidence>
<evidence type="ECO:0000256" key="1">
    <source>
        <dbReference type="ARBA" id="ARBA00005436"/>
    </source>
</evidence>
<dbReference type="KEGG" id="pda:108511670"/>
<reference evidence="6" key="1">
    <citation type="submission" date="2025-08" db="UniProtKB">
        <authorList>
            <consortium name="RefSeq"/>
        </authorList>
    </citation>
    <scope>IDENTIFICATION</scope>
    <source>
        <tissue evidence="6">Young leaves</tissue>
    </source>
</reference>
<dbReference type="GeneID" id="108511670"/>
<keyword evidence="4" id="KW-0687">Ribonucleoprotein</keyword>
<keyword evidence="5" id="KW-1185">Reference proteome</keyword>
<evidence type="ECO:0000256" key="3">
    <source>
        <dbReference type="ARBA" id="ARBA00022980"/>
    </source>
</evidence>
<dbReference type="Proteomes" id="UP000228380">
    <property type="component" value="Unplaced"/>
</dbReference>
<evidence type="ECO:0000313" key="5">
    <source>
        <dbReference type="Proteomes" id="UP000228380"/>
    </source>
</evidence>
<organism evidence="5 6">
    <name type="scientific">Phoenix dactylifera</name>
    <name type="common">Date palm</name>
    <dbReference type="NCBI Taxonomy" id="42345"/>
    <lineage>
        <taxon>Eukaryota</taxon>
        <taxon>Viridiplantae</taxon>
        <taxon>Streptophyta</taxon>
        <taxon>Embryophyta</taxon>
        <taxon>Tracheophyta</taxon>
        <taxon>Spermatophyta</taxon>
        <taxon>Magnoliopsida</taxon>
        <taxon>Liliopsida</taxon>
        <taxon>Arecaceae</taxon>
        <taxon>Coryphoideae</taxon>
        <taxon>Phoeniceae</taxon>
        <taxon>Phoenix</taxon>
    </lineage>
</organism>
<dbReference type="PANTHER" id="PTHR45696">
    <property type="entry name" value="60S ACIDIC RIBOSOMAL PROTEIN P1"/>
    <property type="match status" value="1"/>
</dbReference>
<dbReference type="GO" id="GO:0043021">
    <property type="term" value="F:ribonucleoprotein complex binding"/>
    <property type="evidence" value="ECO:0007669"/>
    <property type="project" value="TreeGrafter"/>
</dbReference>
<dbReference type="AlphaFoldDB" id="A0A8B8ZLL5"/>
<accession>A0A8B8ZLL5</accession>